<dbReference type="OrthoDB" id="243083at2"/>
<reference evidence="2 3" key="1">
    <citation type="submission" date="2018-07" db="EMBL/GenBank/DDBJ databases">
        <title>Comparative genomes isolates from brazilian mangrove.</title>
        <authorList>
            <person name="De Araujo J.E."/>
            <person name="Taketani R.G."/>
            <person name="Silva M.C.P."/>
            <person name="Lourenco M.V."/>
            <person name="Oliveira V.M."/>
            <person name="Andreote F.D."/>
        </authorList>
    </citation>
    <scope>NUCLEOTIDE SEQUENCE [LARGE SCALE GENOMIC DNA]</scope>
    <source>
        <strain evidence="2 3">HEX PRIS-MGV</strain>
    </source>
</reference>
<dbReference type="AlphaFoldDB" id="A0A368KZ90"/>
<evidence type="ECO:0000313" key="2">
    <source>
        <dbReference type="EMBL" id="RCS54722.1"/>
    </source>
</evidence>
<dbReference type="Proteomes" id="UP000253562">
    <property type="component" value="Unassembled WGS sequence"/>
</dbReference>
<feature type="region of interest" description="Disordered" evidence="1">
    <location>
        <begin position="121"/>
        <end position="150"/>
    </location>
</feature>
<feature type="region of interest" description="Disordered" evidence="1">
    <location>
        <begin position="533"/>
        <end position="557"/>
    </location>
</feature>
<dbReference type="RefSeq" id="WP_114367784.1">
    <property type="nucleotide sequence ID" value="NZ_QPEX01000010.1"/>
</dbReference>
<comment type="caution">
    <text evidence="2">The sequence shown here is derived from an EMBL/GenBank/DDBJ whole genome shotgun (WGS) entry which is preliminary data.</text>
</comment>
<gene>
    <name evidence="2" type="ORF">DTL42_06240</name>
</gene>
<proteinExistence type="predicted"/>
<evidence type="ECO:0000313" key="3">
    <source>
        <dbReference type="Proteomes" id="UP000253562"/>
    </source>
</evidence>
<evidence type="ECO:0000256" key="1">
    <source>
        <dbReference type="SAM" id="MobiDB-lite"/>
    </source>
</evidence>
<name>A0A368KZ90_9BACT</name>
<sequence length="557" mass="60114">MSVFRNLLIVGLLVCVAYNGYVIYRNQMVTAPPSDAPEVSEAPLFNAAAFTELAENRSQAKVALPPTVVTPETTPERTVTVSNPVLETPAPVEAAVPPAPVEAPPLETAPASTALAEMPLEPKKTSRFSEAATTDKPTSLPTTIDAATPAPDITPKVPAFDDFIAKVAELEAAFQWKEALQEIDKVSSSWNYTEEQLQQIHEKGDFLAKAVIYAPNKHLAEPPVTFLPGMTLEQVAETHRLPVRFLRLINGWTATEGPTPGDSIKVLQGPVFMAVDLNGKEIRLRVGDLYAGRMSIGQFEVTESGTNVITKTADDNTLQMGPVALVKDAEGLIPAPNSILVAENHWPLLLALTDVSLNLNWFPVKTPLPPELPPAEVIAQTEMPVEEERLEFASTESLVPKISVHPINALKLQVYTPSEKAIQGIPVNYGIEVTNLSDKVTDLVQIVVNMSEGIEPLKVAGHPGKIGLGQAMFDPLTIEPGQSVRLTVTIDTRQVGSFIVRPEIHCAQPVTKYATEIQLRVANAESITAQAEPQLSAQSQAAEKVAEAPQNPAQEVR</sequence>
<dbReference type="EMBL" id="QPEX01000010">
    <property type="protein sequence ID" value="RCS54722.1"/>
    <property type="molecule type" value="Genomic_DNA"/>
</dbReference>
<protein>
    <submittedName>
        <fullName evidence="2">Uncharacterized protein</fullName>
    </submittedName>
</protein>
<organism evidence="2 3">
    <name type="scientific">Bremerella cremea</name>
    <dbReference type="NCBI Taxonomy" id="1031537"/>
    <lineage>
        <taxon>Bacteria</taxon>
        <taxon>Pseudomonadati</taxon>
        <taxon>Planctomycetota</taxon>
        <taxon>Planctomycetia</taxon>
        <taxon>Pirellulales</taxon>
        <taxon>Pirellulaceae</taxon>
        <taxon>Bremerella</taxon>
    </lineage>
</organism>
<accession>A0A368KZ90</accession>
<feature type="compositionally biased region" description="Polar residues" evidence="1">
    <location>
        <begin position="131"/>
        <end position="142"/>
    </location>
</feature>